<evidence type="ECO:0000313" key="3">
    <source>
        <dbReference type="Proteomes" id="UP000256763"/>
    </source>
</evidence>
<organism evidence="2 3">
    <name type="scientific">Alkalilimnicola ehrlichii</name>
    <dbReference type="NCBI Taxonomy" id="351052"/>
    <lineage>
        <taxon>Bacteria</taxon>
        <taxon>Pseudomonadati</taxon>
        <taxon>Pseudomonadota</taxon>
        <taxon>Gammaproteobacteria</taxon>
        <taxon>Chromatiales</taxon>
        <taxon>Ectothiorhodospiraceae</taxon>
        <taxon>Alkalilimnicola</taxon>
    </lineage>
</organism>
<keyword evidence="3" id="KW-1185">Reference proteome</keyword>
<dbReference type="EMBL" id="NFZW01000004">
    <property type="protein sequence ID" value="RFA38260.1"/>
    <property type="molecule type" value="Genomic_DNA"/>
</dbReference>
<evidence type="ECO:0000256" key="1">
    <source>
        <dbReference type="SAM" id="MobiDB-lite"/>
    </source>
</evidence>
<evidence type="ECO:0008006" key="4">
    <source>
        <dbReference type="Google" id="ProtNLM"/>
    </source>
</evidence>
<proteinExistence type="predicted"/>
<dbReference type="Proteomes" id="UP000256763">
    <property type="component" value="Unassembled WGS sequence"/>
</dbReference>
<comment type="caution">
    <text evidence="2">The sequence shown here is derived from an EMBL/GenBank/DDBJ whole genome shotgun (WGS) entry which is preliminary data.</text>
</comment>
<name>A0A3E0WZ02_9GAMM</name>
<evidence type="ECO:0000313" key="2">
    <source>
        <dbReference type="EMBL" id="RFA38260.1"/>
    </source>
</evidence>
<dbReference type="GO" id="GO:0008237">
    <property type="term" value="F:metallopeptidase activity"/>
    <property type="evidence" value="ECO:0007669"/>
    <property type="project" value="InterPro"/>
</dbReference>
<dbReference type="Gene3D" id="3.40.390.10">
    <property type="entry name" value="Collagenase (Catalytic Domain)"/>
    <property type="match status" value="1"/>
</dbReference>
<accession>A0A3E0WZ02</accession>
<reference evidence="3" key="1">
    <citation type="submission" date="2017-05" db="EMBL/GenBank/DDBJ databases">
        <authorList>
            <person name="Sharma S."/>
            <person name="Sidhu C."/>
            <person name="Pinnaka A.K."/>
        </authorList>
    </citation>
    <scope>NUCLEOTIDE SEQUENCE [LARGE SCALE GENOMIC DNA]</scope>
    <source>
        <strain evidence="3">AK93</strain>
    </source>
</reference>
<dbReference type="OrthoDB" id="275270at2"/>
<dbReference type="AlphaFoldDB" id="A0A3E0WZ02"/>
<sequence>MAFCLGSPVLADTTLDILVLYDDTTAQRFNNQPETLIHNWINQVNQMYSNSGVQAQLRLVHVAHHNAAGQTMTTVLQNITRDSQIRALRDQYGADFVAQLHGTGNCGVAWLTTGRNGNVSAQASEWAYSVTGPRCGAIVLAHEIGHNMGLNHSRAQGDTSGGVFHHGLGHGVRNNFATIMAYPQAYNGRHLPLFSNPDLSCQGMPCGVAIGHADAAHSVAAINDIRNQLADFRPTRVPHDDDDGDNGTAPSCPSGMATYTGTVHGNGDMRYHPDEAFRAGFRQGQELSIQSADGANIDALLLRWNGRAWSTVARTNSRTDETVNYAGFLSGHFTIAVRGNNGGGDYTLCHRLQ</sequence>
<dbReference type="Gene3D" id="2.60.120.380">
    <property type="match status" value="1"/>
</dbReference>
<dbReference type="Pfam" id="PF13688">
    <property type="entry name" value="Reprolysin_5"/>
    <property type="match status" value="1"/>
</dbReference>
<dbReference type="SUPFAM" id="SSF55486">
    <property type="entry name" value="Metalloproteases ('zincins'), catalytic domain"/>
    <property type="match status" value="1"/>
</dbReference>
<protein>
    <recommendedName>
        <fullName evidence="4">Peptidase M12B domain-containing protein</fullName>
    </recommendedName>
</protein>
<gene>
    <name evidence="2" type="ORF">CAL65_05335</name>
</gene>
<dbReference type="InterPro" id="IPR024079">
    <property type="entry name" value="MetalloPept_cat_dom_sf"/>
</dbReference>
<dbReference type="RefSeq" id="WP_116301112.1">
    <property type="nucleotide sequence ID" value="NZ_NFZW01000004.1"/>
</dbReference>
<feature type="region of interest" description="Disordered" evidence="1">
    <location>
        <begin position="234"/>
        <end position="255"/>
    </location>
</feature>